<sequence>MPEERGGVRGEREIGGRKKRRNKTGVRVAGGWLAHCPHDENPSFLTFLREREQQVCDEARVAPLLCTLWFVPSSRGTC</sequence>
<evidence type="ECO:0000313" key="2">
    <source>
        <dbReference type="EnsemblPlants" id="ONIVA10G09680.3"/>
    </source>
</evidence>
<organism evidence="2">
    <name type="scientific">Oryza nivara</name>
    <name type="common">Indian wild rice</name>
    <name type="synonym">Oryza sativa f. spontanea</name>
    <dbReference type="NCBI Taxonomy" id="4536"/>
    <lineage>
        <taxon>Eukaryota</taxon>
        <taxon>Viridiplantae</taxon>
        <taxon>Streptophyta</taxon>
        <taxon>Embryophyta</taxon>
        <taxon>Tracheophyta</taxon>
        <taxon>Spermatophyta</taxon>
        <taxon>Magnoliopsida</taxon>
        <taxon>Liliopsida</taxon>
        <taxon>Poales</taxon>
        <taxon>Poaceae</taxon>
        <taxon>BOP clade</taxon>
        <taxon>Oryzoideae</taxon>
        <taxon>Oryzeae</taxon>
        <taxon>Oryzinae</taxon>
        <taxon>Oryza</taxon>
    </lineage>
</organism>
<name>A0A0E0IS81_ORYNI</name>
<dbReference type="EnsemblPlants" id="ONIVA10G09680.3">
    <property type="protein sequence ID" value="ONIVA10G09680.3"/>
    <property type="gene ID" value="ONIVA10G09680"/>
</dbReference>
<reference evidence="2" key="1">
    <citation type="submission" date="2015-04" db="UniProtKB">
        <authorList>
            <consortium name="EnsemblPlants"/>
        </authorList>
    </citation>
    <scope>IDENTIFICATION</scope>
    <source>
        <strain evidence="2">SL10</strain>
    </source>
</reference>
<dbReference type="AlphaFoldDB" id="A0A0E0IS81"/>
<proteinExistence type="predicted"/>
<dbReference type="HOGENOM" id="CLU_2626137_0_0_1"/>
<evidence type="ECO:0000313" key="3">
    <source>
        <dbReference type="Proteomes" id="UP000006591"/>
    </source>
</evidence>
<evidence type="ECO:0000256" key="1">
    <source>
        <dbReference type="SAM" id="MobiDB-lite"/>
    </source>
</evidence>
<dbReference type="Gramene" id="ONIVA10G09680.3">
    <property type="protein sequence ID" value="ONIVA10G09680.3"/>
    <property type="gene ID" value="ONIVA10G09680"/>
</dbReference>
<feature type="region of interest" description="Disordered" evidence="1">
    <location>
        <begin position="1"/>
        <end position="22"/>
    </location>
</feature>
<keyword evidence="3" id="KW-1185">Reference proteome</keyword>
<dbReference type="Proteomes" id="UP000006591">
    <property type="component" value="Chromosome 10"/>
</dbReference>
<reference evidence="2" key="2">
    <citation type="submission" date="2018-04" db="EMBL/GenBank/DDBJ databases">
        <title>OnivRS2 (Oryza nivara Reference Sequence Version 2).</title>
        <authorList>
            <person name="Zhang J."/>
            <person name="Kudrna D."/>
            <person name="Lee S."/>
            <person name="Talag J."/>
            <person name="Rajasekar S."/>
            <person name="Welchert J."/>
            <person name="Hsing Y.-I."/>
            <person name="Wing R.A."/>
        </authorList>
    </citation>
    <scope>NUCLEOTIDE SEQUENCE [LARGE SCALE GENOMIC DNA]</scope>
</reference>
<protein>
    <submittedName>
        <fullName evidence="2">Uncharacterized protein</fullName>
    </submittedName>
</protein>
<accession>A0A0E0IS81</accession>
<feature type="compositionally biased region" description="Basic and acidic residues" evidence="1">
    <location>
        <begin position="1"/>
        <end position="16"/>
    </location>
</feature>